<dbReference type="RefSeq" id="WP_282714653.1">
    <property type="nucleotide sequence ID" value="NZ_JASCRY010000001.1"/>
</dbReference>
<reference evidence="2 3" key="1">
    <citation type="submission" date="2023-04" db="EMBL/GenBank/DDBJ databases">
        <title>Two novel species of Flavobacterium.</title>
        <authorList>
            <person name="Liu Q."/>
            <person name="Xin Y.-H."/>
        </authorList>
    </citation>
    <scope>NUCLEOTIDE SEQUENCE [LARGE SCALE GENOMIC DNA]</scope>
    <source>
        <strain evidence="2 3">LB2P87</strain>
    </source>
</reference>
<proteinExistence type="predicted"/>
<accession>A0AAW6TN52</accession>
<evidence type="ECO:0000313" key="3">
    <source>
        <dbReference type="Proteomes" id="UP001228643"/>
    </source>
</evidence>
<comment type="caution">
    <text evidence="2">The sequence shown here is derived from an EMBL/GenBank/DDBJ whole genome shotgun (WGS) entry which is preliminary data.</text>
</comment>
<dbReference type="EMBL" id="JASCRY010000001">
    <property type="protein sequence ID" value="MDI5949003.1"/>
    <property type="molecule type" value="Genomic_DNA"/>
</dbReference>
<keyword evidence="3" id="KW-1185">Reference proteome</keyword>
<dbReference type="AlphaFoldDB" id="A0AAW6TN52"/>
<feature type="region of interest" description="Disordered" evidence="1">
    <location>
        <begin position="1"/>
        <end position="31"/>
    </location>
</feature>
<protein>
    <submittedName>
        <fullName evidence="2">Uncharacterized protein</fullName>
    </submittedName>
</protein>
<dbReference type="Proteomes" id="UP001228643">
    <property type="component" value="Unassembled WGS sequence"/>
</dbReference>
<feature type="compositionally biased region" description="Basic and acidic residues" evidence="1">
    <location>
        <begin position="1"/>
        <end position="14"/>
    </location>
</feature>
<evidence type="ECO:0000313" key="2">
    <source>
        <dbReference type="EMBL" id="MDI5949003.1"/>
    </source>
</evidence>
<evidence type="ECO:0000256" key="1">
    <source>
        <dbReference type="SAM" id="MobiDB-lite"/>
    </source>
</evidence>
<name>A0AAW6TN52_9FLAO</name>
<sequence>MEKKPNLPEADNKENSTINENKANENNNDKDFLVRMKAMRLAIREMAMRNKATEKNLKKK</sequence>
<organism evidence="2 3">
    <name type="scientific">Flavobacterium yafengii</name>
    <dbReference type="NCBI Taxonomy" id="3041253"/>
    <lineage>
        <taxon>Bacteria</taxon>
        <taxon>Pseudomonadati</taxon>
        <taxon>Bacteroidota</taxon>
        <taxon>Flavobacteriia</taxon>
        <taxon>Flavobacteriales</taxon>
        <taxon>Flavobacteriaceae</taxon>
        <taxon>Flavobacterium</taxon>
    </lineage>
</organism>
<gene>
    <name evidence="2" type="ORF">QLS97_05025</name>
</gene>